<dbReference type="EMBL" id="JAIEZQ010000003">
    <property type="protein sequence ID" value="MBY9076894.1"/>
    <property type="molecule type" value="Genomic_DNA"/>
</dbReference>
<evidence type="ECO:0000256" key="1">
    <source>
        <dbReference type="SAM" id="Phobius"/>
    </source>
</evidence>
<reference evidence="2 3" key="1">
    <citation type="submission" date="2021-08" db="EMBL/GenBank/DDBJ databases">
        <title>Nocardioides bacterium WL0053 sp. nov., isolated from the sediment.</title>
        <authorList>
            <person name="Wang L."/>
            <person name="Zhang D."/>
            <person name="Zhang A."/>
        </authorList>
    </citation>
    <scope>NUCLEOTIDE SEQUENCE [LARGE SCALE GENOMIC DNA]</scope>
    <source>
        <strain evidence="2 3">WL0053</strain>
    </source>
</reference>
<sequence length="75" mass="8110">MPDEQQRPTRPRLEPRLVFALVLVAIPVLWIVGQVILVRAGEECTGEGTDQVGGLVQMFVPGDSCTPPDEAPTGR</sequence>
<protein>
    <submittedName>
        <fullName evidence="2">Uncharacterized protein</fullName>
    </submittedName>
</protein>
<proteinExistence type="predicted"/>
<keyword evidence="3" id="KW-1185">Reference proteome</keyword>
<feature type="transmembrane region" description="Helical" evidence="1">
    <location>
        <begin position="17"/>
        <end position="37"/>
    </location>
</feature>
<dbReference type="Proteomes" id="UP000754710">
    <property type="component" value="Unassembled WGS sequence"/>
</dbReference>
<keyword evidence="1" id="KW-0812">Transmembrane</keyword>
<gene>
    <name evidence="2" type="ORF">K1X13_18850</name>
</gene>
<dbReference type="RefSeq" id="WP_221026668.1">
    <property type="nucleotide sequence ID" value="NZ_JAIEZQ010000003.1"/>
</dbReference>
<keyword evidence="1" id="KW-1133">Transmembrane helix</keyword>
<name>A0ABS7RPA3_9ACTN</name>
<accession>A0ABS7RPA3</accession>
<evidence type="ECO:0000313" key="2">
    <source>
        <dbReference type="EMBL" id="MBY9076894.1"/>
    </source>
</evidence>
<organism evidence="2 3">
    <name type="scientific">Nocardioides jiangsuensis</name>
    <dbReference type="NCBI Taxonomy" id="2866161"/>
    <lineage>
        <taxon>Bacteria</taxon>
        <taxon>Bacillati</taxon>
        <taxon>Actinomycetota</taxon>
        <taxon>Actinomycetes</taxon>
        <taxon>Propionibacteriales</taxon>
        <taxon>Nocardioidaceae</taxon>
        <taxon>Nocardioides</taxon>
    </lineage>
</organism>
<keyword evidence="1" id="KW-0472">Membrane</keyword>
<comment type="caution">
    <text evidence="2">The sequence shown here is derived from an EMBL/GenBank/DDBJ whole genome shotgun (WGS) entry which is preliminary data.</text>
</comment>
<evidence type="ECO:0000313" key="3">
    <source>
        <dbReference type="Proteomes" id="UP000754710"/>
    </source>
</evidence>